<gene>
    <name evidence="13" type="ORF">CC1G_08945</name>
</gene>
<dbReference type="Gene3D" id="1.10.630.10">
    <property type="entry name" value="Cytochrome P450"/>
    <property type="match status" value="1"/>
</dbReference>
<dbReference type="AlphaFoldDB" id="A8P4P4"/>
<dbReference type="EMBL" id="AACS02000011">
    <property type="protein sequence ID" value="EAU83008.2"/>
    <property type="molecule type" value="Genomic_DNA"/>
</dbReference>
<dbReference type="InterPro" id="IPR002401">
    <property type="entry name" value="Cyt_P450_E_grp-I"/>
</dbReference>
<evidence type="ECO:0000256" key="6">
    <source>
        <dbReference type="ARBA" id="ARBA00023002"/>
    </source>
</evidence>
<keyword evidence="4 9" id="KW-0349">Heme</keyword>
<evidence type="ECO:0000256" key="1">
    <source>
        <dbReference type="ARBA" id="ARBA00001971"/>
    </source>
</evidence>
<evidence type="ECO:0000256" key="10">
    <source>
        <dbReference type="RuleBase" id="RU000461"/>
    </source>
</evidence>
<feature type="binding site" description="axial binding residue" evidence="9">
    <location>
        <position position="468"/>
    </location>
    <ligand>
        <name>heme</name>
        <dbReference type="ChEBI" id="CHEBI:30413"/>
    </ligand>
    <ligandPart>
        <name>Fe</name>
        <dbReference type="ChEBI" id="CHEBI:18248"/>
    </ligandPart>
</feature>
<dbReference type="PANTHER" id="PTHR46300">
    <property type="entry name" value="P450, PUTATIVE (EUROFUNG)-RELATED-RELATED"/>
    <property type="match status" value="1"/>
</dbReference>
<accession>A8P4P4</accession>
<keyword evidence="12" id="KW-1133">Transmembrane helix</keyword>
<keyword evidence="7 9" id="KW-0408">Iron</keyword>
<name>A8P4P4_COPC7</name>
<dbReference type="GO" id="GO:0020037">
    <property type="term" value="F:heme binding"/>
    <property type="evidence" value="ECO:0007669"/>
    <property type="project" value="InterPro"/>
</dbReference>
<dbReference type="SUPFAM" id="SSF48264">
    <property type="entry name" value="Cytochrome P450"/>
    <property type="match status" value="1"/>
</dbReference>
<dbReference type="GO" id="GO:0004497">
    <property type="term" value="F:monooxygenase activity"/>
    <property type="evidence" value="ECO:0007669"/>
    <property type="project" value="UniProtKB-KW"/>
</dbReference>
<feature type="transmembrane region" description="Helical" evidence="12">
    <location>
        <begin position="6"/>
        <end position="26"/>
    </location>
</feature>
<evidence type="ECO:0000256" key="3">
    <source>
        <dbReference type="ARBA" id="ARBA00010617"/>
    </source>
</evidence>
<dbReference type="PROSITE" id="PS00086">
    <property type="entry name" value="CYTOCHROME_P450"/>
    <property type="match status" value="1"/>
</dbReference>
<dbReference type="RefSeq" id="XP_001838781.2">
    <property type="nucleotide sequence ID" value="XM_001838729.2"/>
</dbReference>
<evidence type="ECO:0000256" key="4">
    <source>
        <dbReference type="ARBA" id="ARBA00022617"/>
    </source>
</evidence>
<dbReference type="InterPro" id="IPR001128">
    <property type="entry name" value="Cyt_P450"/>
</dbReference>
<dbReference type="InterPro" id="IPR036396">
    <property type="entry name" value="Cyt_P450_sf"/>
</dbReference>
<organism evidence="13 14">
    <name type="scientific">Coprinopsis cinerea (strain Okayama-7 / 130 / ATCC MYA-4618 / FGSC 9003)</name>
    <name type="common">Inky cap fungus</name>
    <name type="synonym">Hormographiella aspergillata</name>
    <dbReference type="NCBI Taxonomy" id="240176"/>
    <lineage>
        <taxon>Eukaryota</taxon>
        <taxon>Fungi</taxon>
        <taxon>Dikarya</taxon>
        <taxon>Basidiomycota</taxon>
        <taxon>Agaricomycotina</taxon>
        <taxon>Agaricomycetes</taxon>
        <taxon>Agaricomycetidae</taxon>
        <taxon>Agaricales</taxon>
        <taxon>Agaricineae</taxon>
        <taxon>Psathyrellaceae</taxon>
        <taxon>Coprinopsis</taxon>
    </lineage>
</organism>
<dbReference type="OMA" id="WCAGGLY"/>
<comment type="pathway">
    <text evidence="2">Secondary metabolite biosynthesis.</text>
</comment>
<evidence type="ECO:0000256" key="2">
    <source>
        <dbReference type="ARBA" id="ARBA00005179"/>
    </source>
</evidence>
<keyword evidence="12" id="KW-0472">Membrane</keyword>
<evidence type="ECO:0000256" key="9">
    <source>
        <dbReference type="PIRSR" id="PIRSR602401-1"/>
    </source>
</evidence>
<evidence type="ECO:0000256" key="11">
    <source>
        <dbReference type="SAM" id="MobiDB-lite"/>
    </source>
</evidence>
<dbReference type="KEGG" id="cci:CC1G_08945"/>
<keyword evidence="5 9" id="KW-0479">Metal-binding</keyword>
<comment type="caution">
    <text evidence="13">The sequence shown here is derived from an EMBL/GenBank/DDBJ whole genome shotgun (WGS) entry which is preliminary data.</text>
</comment>
<evidence type="ECO:0000256" key="5">
    <source>
        <dbReference type="ARBA" id="ARBA00022723"/>
    </source>
</evidence>
<dbReference type="PRINTS" id="PR00385">
    <property type="entry name" value="P450"/>
</dbReference>
<keyword evidence="8 10" id="KW-0503">Monooxygenase</keyword>
<dbReference type="OrthoDB" id="2789670at2759"/>
<keyword evidence="12" id="KW-0812">Transmembrane</keyword>
<comment type="cofactor">
    <cofactor evidence="1 9">
        <name>heme</name>
        <dbReference type="ChEBI" id="CHEBI:30413"/>
    </cofactor>
</comment>
<dbReference type="CDD" id="cd11065">
    <property type="entry name" value="CYP64-like"/>
    <property type="match status" value="1"/>
</dbReference>
<dbReference type="PANTHER" id="PTHR46300:SF7">
    <property type="entry name" value="P450, PUTATIVE (EUROFUNG)-RELATED"/>
    <property type="match status" value="1"/>
</dbReference>
<keyword evidence="14" id="KW-1185">Reference proteome</keyword>
<dbReference type="InParanoid" id="A8P4P4"/>
<dbReference type="HOGENOM" id="CLU_001570_2_3_1"/>
<reference evidence="13 14" key="1">
    <citation type="journal article" date="2010" name="Proc. Natl. Acad. Sci. U.S.A.">
        <title>Insights into evolution of multicellular fungi from the assembled chromosomes of the mushroom Coprinopsis cinerea (Coprinus cinereus).</title>
        <authorList>
            <person name="Stajich J.E."/>
            <person name="Wilke S.K."/>
            <person name="Ahren D."/>
            <person name="Au C.H."/>
            <person name="Birren B.W."/>
            <person name="Borodovsky M."/>
            <person name="Burns C."/>
            <person name="Canback B."/>
            <person name="Casselton L.A."/>
            <person name="Cheng C.K."/>
            <person name="Deng J."/>
            <person name="Dietrich F.S."/>
            <person name="Fargo D.C."/>
            <person name="Farman M.L."/>
            <person name="Gathman A.C."/>
            <person name="Goldberg J."/>
            <person name="Guigo R."/>
            <person name="Hoegger P.J."/>
            <person name="Hooker J.B."/>
            <person name="Huggins A."/>
            <person name="James T.Y."/>
            <person name="Kamada T."/>
            <person name="Kilaru S."/>
            <person name="Kodira C."/>
            <person name="Kues U."/>
            <person name="Kupfer D."/>
            <person name="Kwan H.S."/>
            <person name="Lomsadze A."/>
            <person name="Li W."/>
            <person name="Lilly W.W."/>
            <person name="Ma L.J."/>
            <person name="Mackey A.J."/>
            <person name="Manning G."/>
            <person name="Martin F."/>
            <person name="Muraguchi H."/>
            <person name="Natvig D.O."/>
            <person name="Palmerini H."/>
            <person name="Ramesh M.A."/>
            <person name="Rehmeyer C.J."/>
            <person name="Roe B.A."/>
            <person name="Shenoy N."/>
            <person name="Stanke M."/>
            <person name="Ter-Hovhannisyan V."/>
            <person name="Tunlid A."/>
            <person name="Velagapudi R."/>
            <person name="Vision T.J."/>
            <person name="Zeng Q."/>
            <person name="Zolan M.E."/>
            <person name="Pukkila P.J."/>
        </authorList>
    </citation>
    <scope>NUCLEOTIDE SEQUENCE [LARGE SCALE GENOMIC DNA]</scope>
    <source>
        <strain evidence="14">Okayama-7 / 130 / ATCC MYA-4618 / FGSC 9003</strain>
    </source>
</reference>
<feature type="region of interest" description="Disordered" evidence="11">
    <location>
        <begin position="337"/>
        <end position="367"/>
    </location>
</feature>
<dbReference type="InterPro" id="IPR050364">
    <property type="entry name" value="Cytochrome_P450_fung"/>
</dbReference>
<dbReference type="GO" id="GO:0016705">
    <property type="term" value="F:oxidoreductase activity, acting on paired donors, with incorporation or reduction of molecular oxygen"/>
    <property type="evidence" value="ECO:0007669"/>
    <property type="project" value="InterPro"/>
</dbReference>
<evidence type="ECO:0000256" key="12">
    <source>
        <dbReference type="SAM" id="Phobius"/>
    </source>
</evidence>
<dbReference type="eggNOG" id="KOG0156">
    <property type="taxonomic scope" value="Eukaryota"/>
</dbReference>
<dbReference type="PRINTS" id="PR00463">
    <property type="entry name" value="EP450I"/>
</dbReference>
<evidence type="ECO:0000313" key="13">
    <source>
        <dbReference type="EMBL" id="EAU83008.2"/>
    </source>
</evidence>
<proteinExistence type="inferred from homology"/>
<evidence type="ECO:0000256" key="7">
    <source>
        <dbReference type="ARBA" id="ARBA00023004"/>
    </source>
</evidence>
<dbReference type="Proteomes" id="UP000001861">
    <property type="component" value="Unassembled WGS sequence"/>
</dbReference>
<keyword evidence="6 10" id="KW-0560">Oxidoreductase</keyword>
<dbReference type="GO" id="GO:0005506">
    <property type="term" value="F:iron ion binding"/>
    <property type="evidence" value="ECO:0007669"/>
    <property type="project" value="InterPro"/>
</dbReference>
<sequence>MAATLHSHSFLVLLPGFALLFIAVVIKRRKYSLLPPGPQGSLLFGVARKLPKSEPWKTYANWARLYDSDVISFQVYNRRVVVLNSADSIYNLLEKRQEIYSERPMSWMYNVICDRGNAIFNIDSSDTRHKQYRKLILSGLGPRGTREYATLIQSQAQRLASNLVSTPEAFVAHVQTNAVSVILRMAFGYTVQEDDPFIKVSEEASKISGWATQPGRWLVDYLPILRFIPSWLPGAEWKRQGLMWRQRLRHLADIPHEWAKQQMESGVYEESFTSRLLRAKGGALSPEEDDVVKWCASGLYAGAGDTTVSAIISFILLMALYPEVQWKAQNEVSGAVGKHRSSITAADSEEHGPPSSREHHPDQTPSFDISLSEIHQMPYLNAILKELLRFAPVGNLALPHRVLQDDEYEGRLIPEDSTIIANVWAVLHDPNTYPDPFRFNPERFTTESLTPPQPDPRRWAFGFGRRSCPGSYFAETTILYAMYNILATCSISIPKEGPMPTVEFTTGITSHIKPFPITVERLNTI</sequence>
<feature type="compositionally biased region" description="Basic and acidic residues" evidence="11">
    <location>
        <begin position="348"/>
        <end position="362"/>
    </location>
</feature>
<dbReference type="InterPro" id="IPR017972">
    <property type="entry name" value="Cyt_P450_CS"/>
</dbReference>
<evidence type="ECO:0000256" key="8">
    <source>
        <dbReference type="ARBA" id="ARBA00023033"/>
    </source>
</evidence>
<comment type="similarity">
    <text evidence="3 10">Belongs to the cytochrome P450 family.</text>
</comment>
<dbReference type="Pfam" id="PF00067">
    <property type="entry name" value="p450"/>
    <property type="match status" value="1"/>
</dbReference>
<dbReference type="VEuPathDB" id="FungiDB:CC1G_08945"/>
<dbReference type="GeneID" id="6015375"/>
<protein>
    <submittedName>
        <fullName evidence="13">Cytochrome P450</fullName>
    </submittedName>
</protein>
<evidence type="ECO:0000313" key="14">
    <source>
        <dbReference type="Proteomes" id="UP000001861"/>
    </source>
</evidence>